<dbReference type="InterPro" id="IPR009057">
    <property type="entry name" value="Homeodomain-like_sf"/>
</dbReference>
<evidence type="ECO:0000256" key="1">
    <source>
        <dbReference type="ARBA" id="ARBA00022741"/>
    </source>
</evidence>
<dbReference type="Gene3D" id="3.40.50.300">
    <property type="entry name" value="P-loop containing nucleotide triphosphate hydrolases"/>
    <property type="match status" value="1"/>
</dbReference>
<dbReference type="GO" id="GO:0005524">
    <property type="term" value="F:ATP binding"/>
    <property type="evidence" value="ECO:0007669"/>
    <property type="project" value="UniProtKB-KW"/>
</dbReference>
<evidence type="ECO:0000256" key="2">
    <source>
        <dbReference type="ARBA" id="ARBA00022840"/>
    </source>
</evidence>
<dbReference type="SUPFAM" id="SSF46689">
    <property type="entry name" value="Homeodomain-like"/>
    <property type="match status" value="1"/>
</dbReference>
<protein>
    <submittedName>
        <fullName evidence="10">Sigma-54-dependent Fis family transcriptional regulator</fullName>
    </submittedName>
</protein>
<feature type="modified residue" description="4-aspartylphosphate" evidence="6">
    <location>
        <position position="54"/>
    </location>
</feature>
<dbReference type="Gene3D" id="3.40.50.2300">
    <property type="match status" value="1"/>
</dbReference>
<feature type="domain" description="Sigma-54 factor interaction" evidence="8">
    <location>
        <begin position="158"/>
        <end position="387"/>
    </location>
</feature>
<dbReference type="SMART" id="SM00448">
    <property type="entry name" value="REC"/>
    <property type="match status" value="1"/>
</dbReference>
<dbReference type="InterPro" id="IPR027417">
    <property type="entry name" value="P-loop_NTPase"/>
</dbReference>
<comment type="caution">
    <text evidence="10">The sequence shown here is derived from an EMBL/GenBank/DDBJ whole genome shotgun (WGS) entry which is preliminary data.</text>
</comment>
<dbReference type="PROSITE" id="PS50045">
    <property type="entry name" value="SIGMA54_INTERACT_4"/>
    <property type="match status" value="1"/>
</dbReference>
<dbReference type="EMBL" id="QURB01000007">
    <property type="protein sequence ID" value="RFC53798.1"/>
    <property type="molecule type" value="Genomic_DNA"/>
</dbReference>
<dbReference type="RefSeq" id="WP_116881494.1">
    <property type="nucleotide sequence ID" value="NZ_QURB01000007.1"/>
</dbReference>
<evidence type="ECO:0000313" key="10">
    <source>
        <dbReference type="EMBL" id="RFC53798.1"/>
    </source>
</evidence>
<keyword evidence="6" id="KW-0597">Phosphoprotein</keyword>
<feature type="region of interest" description="Disordered" evidence="7">
    <location>
        <begin position="130"/>
        <end position="159"/>
    </location>
</feature>
<evidence type="ECO:0000256" key="4">
    <source>
        <dbReference type="ARBA" id="ARBA00023125"/>
    </source>
</evidence>
<dbReference type="PRINTS" id="PR01590">
    <property type="entry name" value="HTHFIS"/>
</dbReference>
<dbReference type="SUPFAM" id="SSF52172">
    <property type="entry name" value="CheY-like"/>
    <property type="match status" value="1"/>
</dbReference>
<keyword evidence="3" id="KW-0805">Transcription regulation</keyword>
<dbReference type="InterPro" id="IPR011006">
    <property type="entry name" value="CheY-like_superfamily"/>
</dbReference>
<evidence type="ECO:0000313" key="11">
    <source>
        <dbReference type="Proteomes" id="UP000257127"/>
    </source>
</evidence>
<dbReference type="Gene3D" id="1.10.8.60">
    <property type="match status" value="1"/>
</dbReference>
<evidence type="ECO:0000256" key="7">
    <source>
        <dbReference type="SAM" id="MobiDB-lite"/>
    </source>
</evidence>
<dbReference type="InterPro" id="IPR001789">
    <property type="entry name" value="Sig_transdc_resp-reg_receiver"/>
</dbReference>
<dbReference type="PROSITE" id="PS00688">
    <property type="entry name" value="SIGMA54_INTERACT_3"/>
    <property type="match status" value="1"/>
</dbReference>
<accession>A0A3E1EWA0</accession>
<gene>
    <name evidence="10" type="ORF">DXU93_11770</name>
</gene>
<keyword evidence="11" id="KW-1185">Reference proteome</keyword>
<evidence type="ECO:0000259" key="9">
    <source>
        <dbReference type="PROSITE" id="PS50110"/>
    </source>
</evidence>
<feature type="domain" description="Response regulatory" evidence="9">
    <location>
        <begin position="5"/>
        <end position="119"/>
    </location>
</feature>
<dbReference type="InterPro" id="IPR025943">
    <property type="entry name" value="Sigma_54_int_dom_ATP-bd_2"/>
</dbReference>
<dbReference type="AlphaFoldDB" id="A0A3E1EWA0"/>
<dbReference type="Gene3D" id="1.10.10.60">
    <property type="entry name" value="Homeodomain-like"/>
    <property type="match status" value="1"/>
</dbReference>
<dbReference type="SUPFAM" id="SSF52540">
    <property type="entry name" value="P-loop containing nucleoside triphosphate hydrolases"/>
    <property type="match status" value="1"/>
</dbReference>
<dbReference type="InterPro" id="IPR002078">
    <property type="entry name" value="Sigma_54_int"/>
</dbReference>
<dbReference type="Proteomes" id="UP000257127">
    <property type="component" value="Unassembled WGS sequence"/>
</dbReference>
<dbReference type="CDD" id="cd00156">
    <property type="entry name" value="REC"/>
    <property type="match status" value="1"/>
</dbReference>
<dbReference type="Pfam" id="PF25601">
    <property type="entry name" value="AAA_lid_14"/>
    <property type="match status" value="1"/>
</dbReference>
<evidence type="ECO:0000259" key="8">
    <source>
        <dbReference type="PROSITE" id="PS50045"/>
    </source>
</evidence>
<dbReference type="InterPro" id="IPR025944">
    <property type="entry name" value="Sigma_54_int_dom_CS"/>
</dbReference>
<evidence type="ECO:0000256" key="5">
    <source>
        <dbReference type="ARBA" id="ARBA00023163"/>
    </source>
</evidence>
<dbReference type="InterPro" id="IPR003593">
    <property type="entry name" value="AAA+_ATPase"/>
</dbReference>
<dbReference type="PROSITE" id="PS50110">
    <property type="entry name" value="RESPONSE_REGULATORY"/>
    <property type="match status" value="1"/>
</dbReference>
<dbReference type="FunFam" id="3.40.50.300:FF:000006">
    <property type="entry name" value="DNA-binding transcriptional regulator NtrC"/>
    <property type="match status" value="1"/>
</dbReference>
<organism evidence="10 11">
    <name type="scientific">Brumimicrobium aurantiacum</name>
    <dbReference type="NCBI Taxonomy" id="1737063"/>
    <lineage>
        <taxon>Bacteria</taxon>
        <taxon>Pseudomonadati</taxon>
        <taxon>Bacteroidota</taxon>
        <taxon>Flavobacteriia</taxon>
        <taxon>Flavobacteriales</taxon>
        <taxon>Crocinitomicaceae</taxon>
        <taxon>Brumimicrobium</taxon>
    </lineage>
</organism>
<dbReference type="GO" id="GO:0043565">
    <property type="term" value="F:sequence-specific DNA binding"/>
    <property type="evidence" value="ECO:0007669"/>
    <property type="project" value="InterPro"/>
</dbReference>
<evidence type="ECO:0000256" key="6">
    <source>
        <dbReference type="PROSITE-ProRule" id="PRU00169"/>
    </source>
</evidence>
<keyword evidence="4" id="KW-0238">DNA-binding</keyword>
<dbReference type="OrthoDB" id="5401077at2"/>
<dbReference type="Pfam" id="PF02954">
    <property type="entry name" value="HTH_8"/>
    <property type="match status" value="1"/>
</dbReference>
<dbReference type="InterPro" id="IPR002197">
    <property type="entry name" value="HTH_Fis"/>
</dbReference>
<dbReference type="CDD" id="cd00009">
    <property type="entry name" value="AAA"/>
    <property type="match status" value="1"/>
</dbReference>
<proteinExistence type="predicted"/>
<dbReference type="Pfam" id="PF00158">
    <property type="entry name" value="Sigma54_activat"/>
    <property type="match status" value="1"/>
</dbReference>
<dbReference type="PANTHER" id="PTHR32071">
    <property type="entry name" value="TRANSCRIPTIONAL REGULATORY PROTEIN"/>
    <property type="match status" value="1"/>
</dbReference>
<dbReference type="SMART" id="SM00382">
    <property type="entry name" value="AAA"/>
    <property type="match status" value="1"/>
</dbReference>
<keyword evidence="5" id="KW-0804">Transcription</keyword>
<dbReference type="PROSITE" id="PS00676">
    <property type="entry name" value="SIGMA54_INTERACT_2"/>
    <property type="match status" value="1"/>
</dbReference>
<sequence>MVKKKILIIDDDVDICMLLKRFFERNNYDVEIAFKGKEGIDLLKDNKVDLVLTDFRLPDKNGFEMLEAIKSINEEIPVIIITGYSEVNQAIKAIRLGAHEYVTKPIYPEEILLLIQDALSDSTTNVEFEKESTFSEQKPVEQENDKRNPSQVSSDTYIIPNSESSKKIQQLINLVAPTNMTVVIIGESGTGKEVAARMIHDASERKGQAFIPVDCGALPQELASSELFGHVKGAFTGATSDKKGSFELAHNGTLFLDEIGNLSYENQVKLLRVLQERVIRKVGSEKDKSIDVRIIVATNEDLSVAMEKGDFREDIYYRINEFKIELPPLRNNHEALNDYIQFFIDKASDELGMKVSSLNEEVLKLFSLYDWPGNLRELKNVIKYAVLMSEGSIIEKQNLPVDILKALKNLQNKNSFRGVKEGQEESLLLKDITANAEIKAILNALEIANNNKTQAAEILGIDRKTLYNKLNNYDLLDT</sequence>
<keyword evidence="2" id="KW-0067">ATP-binding</keyword>
<dbReference type="GO" id="GO:0000160">
    <property type="term" value="P:phosphorelay signal transduction system"/>
    <property type="evidence" value="ECO:0007669"/>
    <property type="project" value="InterPro"/>
</dbReference>
<feature type="compositionally biased region" description="Basic and acidic residues" evidence="7">
    <location>
        <begin position="130"/>
        <end position="148"/>
    </location>
</feature>
<feature type="compositionally biased region" description="Polar residues" evidence="7">
    <location>
        <begin position="149"/>
        <end position="159"/>
    </location>
</feature>
<dbReference type="Pfam" id="PF00072">
    <property type="entry name" value="Response_reg"/>
    <property type="match status" value="1"/>
</dbReference>
<evidence type="ECO:0000256" key="3">
    <source>
        <dbReference type="ARBA" id="ARBA00023015"/>
    </source>
</evidence>
<keyword evidence="1" id="KW-0547">Nucleotide-binding</keyword>
<dbReference type="InterPro" id="IPR058031">
    <property type="entry name" value="AAA_lid_NorR"/>
</dbReference>
<reference evidence="10 11" key="1">
    <citation type="submission" date="2018-08" db="EMBL/GenBank/DDBJ databases">
        <title>The draft genome squence of Brumimicrobium sp. N62.</title>
        <authorList>
            <person name="Du Z.-J."/>
            <person name="Luo H.-R."/>
        </authorList>
    </citation>
    <scope>NUCLEOTIDE SEQUENCE [LARGE SCALE GENOMIC DNA]</scope>
    <source>
        <strain evidence="10 11">N62</strain>
    </source>
</reference>
<name>A0A3E1EWA0_9FLAO</name>
<dbReference type="GO" id="GO:0006355">
    <property type="term" value="P:regulation of DNA-templated transcription"/>
    <property type="evidence" value="ECO:0007669"/>
    <property type="project" value="InterPro"/>
</dbReference>
<dbReference type="PANTHER" id="PTHR32071:SF81">
    <property type="entry name" value="PROPIONATE CATABOLISM OPERON REGULATORY PROTEIN"/>
    <property type="match status" value="1"/>
</dbReference>